<organism evidence="1 2">
    <name type="scientific">Paenibacillus oceani</name>
    <dbReference type="NCBI Taxonomy" id="2772510"/>
    <lineage>
        <taxon>Bacteria</taxon>
        <taxon>Bacillati</taxon>
        <taxon>Bacillota</taxon>
        <taxon>Bacilli</taxon>
        <taxon>Bacillales</taxon>
        <taxon>Paenibacillaceae</taxon>
        <taxon>Paenibacillus</taxon>
    </lineage>
</organism>
<protein>
    <submittedName>
        <fullName evidence="1">Uncharacterized protein</fullName>
    </submittedName>
</protein>
<gene>
    <name evidence="1" type="ORF">IDH45_01560</name>
</gene>
<dbReference type="EMBL" id="JACXJA010000002">
    <property type="protein sequence ID" value="MBD2860672.1"/>
    <property type="molecule type" value="Genomic_DNA"/>
</dbReference>
<dbReference type="AlphaFoldDB" id="A0A927GY51"/>
<dbReference type="Proteomes" id="UP000639396">
    <property type="component" value="Unassembled WGS sequence"/>
</dbReference>
<accession>A0A927GY51</accession>
<dbReference type="RefSeq" id="WP_190924023.1">
    <property type="nucleotide sequence ID" value="NZ_JACXJA010000002.1"/>
</dbReference>
<evidence type="ECO:0000313" key="2">
    <source>
        <dbReference type="Proteomes" id="UP000639396"/>
    </source>
</evidence>
<keyword evidence="2" id="KW-1185">Reference proteome</keyword>
<sequence>MIRFLNQKGEQIVAWQEVVRRFAPLLYVGGRVVLVGDGVKQVKEDGISRA</sequence>
<evidence type="ECO:0000313" key="1">
    <source>
        <dbReference type="EMBL" id="MBD2860672.1"/>
    </source>
</evidence>
<name>A0A927GY51_9BACL</name>
<reference evidence="1" key="1">
    <citation type="submission" date="2020-09" db="EMBL/GenBank/DDBJ databases">
        <title>A novel bacterium of genus Paenibacillus, isolated from South China Sea.</title>
        <authorList>
            <person name="Huang H."/>
            <person name="Mo K."/>
            <person name="Hu Y."/>
        </authorList>
    </citation>
    <scope>NUCLEOTIDE SEQUENCE</scope>
    <source>
        <strain evidence="1">IB182363</strain>
    </source>
</reference>
<comment type="caution">
    <text evidence="1">The sequence shown here is derived from an EMBL/GenBank/DDBJ whole genome shotgun (WGS) entry which is preliminary data.</text>
</comment>
<proteinExistence type="predicted"/>